<name>A0ACB7PF00_9PEZI</name>
<organism evidence="1 2">
    <name type="scientific">Chaetomium tenue</name>
    <dbReference type="NCBI Taxonomy" id="1854479"/>
    <lineage>
        <taxon>Eukaryota</taxon>
        <taxon>Fungi</taxon>
        <taxon>Dikarya</taxon>
        <taxon>Ascomycota</taxon>
        <taxon>Pezizomycotina</taxon>
        <taxon>Sordariomycetes</taxon>
        <taxon>Sordariomycetidae</taxon>
        <taxon>Sordariales</taxon>
        <taxon>Chaetomiaceae</taxon>
        <taxon>Chaetomium</taxon>
    </lineage>
</organism>
<comment type="caution">
    <text evidence="1">The sequence shown here is derived from an EMBL/GenBank/DDBJ whole genome shotgun (WGS) entry which is preliminary data.</text>
</comment>
<keyword evidence="2" id="KW-1185">Reference proteome</keyword>
<evidence type="ECO:0000313" key="2">
    <source>
        <dbReference type="Proteomes" id="UP000724584"/>
    </source>
</evidence>
<proteinExistence type="predicted"/>
<dbReference type="EMBL" id="JAGIZQ010000002">
    <property type="protein sequence ID" value="KAH6640213.1"/>
    <property type="molecule type" value="Genomic_DNA"/>
</dbReference>
<dbReference type="Proteomes" id="UP000724584">
    <property type="component" value="Unassembled WGS sequence"/>
</dbReference>
<protein>
    <submittedName>
        <fullName evidence="1">Uncharacterized protein</fullName>
    </submittedName>
</protein>
<gene>
    <name evidence="1" type="ORF">F5144DRAFT_559659</name>
</gene>
<sequence>MNGLKTSLASLTSSRWWLASLLMLCHTTAAFAYLPVHGHKNSTASLSARDGTFYLRILPLGASITWGQASSDGNGYRKHLRDQLRFDGWNVNMVGSRGGGTMNDRDVEGWPGYRVEEVDNRARIVVPLYKPNVVLINAGTNDATQNYYVSTTRDRMRAMIEYIFTTVPDVCVVLSTLIPNTANPGNVAAINDQYRALASELQGQGRRLVLVDFDGWMTTDDLADTTHPNDYGYKKMAAKWHQALQQAEERGWLSAPTDDVAFSDAAGGDTRCDKESGSGNADPRGRTQVLKALSPRIIDDGPYRHSSQAMGRIHSGFYAGNDTAWFAQLVDNGAGRGGERDDWVFSQGEGAIYYRENLGGGVFGDKTLIPTLGGTCKQRGIRWGDVNNDGLDDFICIGPEGNMYVHINDGGKPPKFRDVGLYRSAPGGYAQTNVRLGDIDGDGRLDYCVVAGNGDIYCWRNGGVGEKAAYWQDFGEGKPVFTGKGMGDIDGVQLVDINGDFRADWLWLDDAGRVTTYINQRGQTKGLIPYWDSVGVTHAGMGDAGARSQIRFARLYDSGRHDYVCIQCMTMVDGRCDYEVRAWKNTGGGGVHQKGDGARWCDMNGSGNDDYVFIDHNSKITIFQNVNTPPNTDYAGWYDRGVVLDLAGVPRKAIHLGDWNGDGFCDVIITDKATGALDVIHTYYDKASDSYTFGPRTRVVQSGCTQGWGVGVFDLGMQFADIDGDKRVDYLCLEPNGQVTGWLNKPGGLQWMNQIKFSVDKDRANHRWADVNGDGRPDFMWIDKFNGDTDVWYNMGERQISGSSFWWDPKGKQYQGSSSGPNLHFPNLGGQGRADMTEVNPKTGQGWTWFNSCPPGGDDGPVVDPGLPGLPSGGGNGEGDGGNSGSIPDDEKCSPNDMTYSSTRPSREGEYMRWFLMEPKNAATSTRGYITIVNLTPHPFILESTHQYQMDGWDWDSIPPGKSRQNMAEKTGRLDANPVDTNGEAYYRIGNTGKKFQVRVTTHIPDPYPRRVVFDLTGMGKGQREYKVPEQETPVTLVITGSNDYGFITSLSFREGNWMNALKEVIKDRPLRHVVMPGSHDSGMSKLTGAILTGASSPNTQTQGLSTYDQLRVGARWLDLRVQTVHQVAPKCCDDYEFWTTHINDERAAAPIGQSGEHLDEVVDNINDFTSKNPGEVIILQFRYLIGIRNVPSLGPIYWETKQKDEFFDKLRRINNRCGGIPTKGGADLGGKILAERTVGSLMSSNGGKGCVFIFLDTAHLSNMAAADRVARSDGIYDRRDLPWSDGWPNKEDTKAVAEFNVNRWAEARSDVLVSQWVSTPDVFTSTFVYSVQAIAVLPTNPALYWRGVPDMSPTTFPNVIMVDYIGQLLKNNQGWEDLGAELYTLAIGLNLYMLSENCDISPRRSPLLPKRRASAFKAAPQPNNPLVSSWNGIIFANGTTIDNPPPTLHVGKPEILRNGTVFSNGTVLTENIRNPEYEGPIPANLTSH</sequence>
<accession>A0ACB7PF00</accession>
<evidence type="ECO:0000313" key="1">
    <source>
        <dbReference type="EMBL" id="KAH6640213.1"/>
    </source>
</evidence>
<reference evidence="1 2" key="1">
    <citation type="journal article" date="2021" name="Nat. Commun.">
        <title>Genetic determinants of endophytism in the Arabidopsis root mycobiome.</title>
        <authorList>
            <person name="Mesny F."/>
            <person name="Miyauchi S."/>
            <person name="Thiergart T."/>
            <person name="Pickel B."/>
            <person name="Atanasova L."/>
            <person name="Karlsson M."/>
            <person name="Huettel B."/>
            <person name="Barry K.W."/>
            <person name="Haridas S."/>
            <person name="Chen C."/>
            <person name="Bauer D."/>
            <person name="Andreopoulos W."/>
            <person name="Pangilinan J."/>
            <person name="LaButti K."/>
            <person name="Riley R."/>
            <person name="Lipzen A."/>
            <person name="Clum A."/>
            <person name="Drula E."/>
            <person name="Henrissat B."/>
            <person name="Kohler A."/>
            <person name="Grigoriev I.V."/>
            <person name="Martin F.M."/>
            <person name="Hacquard S."/>
        </authorList>
    </citation>
    <scope>NUCLEOTIDE SEQUENCE [LARGE SCALE GENOMIC DNA]</scope>
    <source>
        <strain evidence="1 2">MPI-SDFR-AT-0079</strain>
    </source>
</reference>